<evidence type="ECO:0000313" key="2">
    <source>
        <dbReference type="EMBL" id="PPV16026.1"/>
    </source>
</evidence>
<feature type="transmembrane region" description="Helical" evidence="1">
    <location>
        <begin position="37"/>
        <end position="58"/>
    </location>
</feature>
<evidence type="ECO:0000256" key="1">
    <source>
        <dbReference type="SAM" id="Phobius"/>
    </source>
</evidence>
<comment type="caution">
    <text evidence="2">The sequence shown here is derived from an EMBL/GenBank/DDBJ whole genome shotgun (WGS) entry which is preliminary data.</text>
</comment>
<keyword evidence="1" id="KW-1133">Transmembrane helix</keyword>
<dbReference type="EMBL" id="LRDH01000095">
    <property type="protein sequence ID" value="PPV16026.1"/>
    <property type="molecule type" value="Genomic_DNA"/>
</dbReference>
<dbReference type="AlphaFoldDB" id="A0A2S7FCS5"/>
<protein>
    <submittedName>
        <fullName evidence="2">Uncharacterized protein</fullName>
    </submittedName>
</protein>
<accession>A0A2S7FCS5</accession>
<evidence type="ECO:0000313" key="3">
    <source>
        <dbReference type="Proteomes" id="UP000238081"/>
    </source>
</evidence>
<sequence length="196" mass="23077">MDMNVEGSEELKKNIAYNLQYIEYIQKQQDELILSEVIYIMLCKSYIIAGMGIVEGLFTNLLKSKCLWNTTTWESKGIIKSNENLFDGKTIKIETQIFEKTESYEMRMDLDSMIKKIEKKNLLNIDHKNFPMLKKLRNLRNRVHLQQSNDKSDTDYHNFSWSEKKEMGDILYTILSNETFCSVPGSPEIYNFLKVE</sequence>
<organism evidence="2 3">
    <name type="scientific">Clostridium butyricum</name>
    <dbReference type="NCBI Taxonomy" id="1492"/>
    <lineage>
        <taxon>Bacteria</taxon>
        <taxon>Bacillati</taxon>
        <taxon>Bacillota</taxon>
        <taxon>Clostridia</taxon>
        <taxon>Eubacteriales</taxon>
        <taxon>Clostridiaceae</taxon>
        <taxon>Clostridium</taxon>
    </lineage>
</organism>
<dbReference type="Proteomes" id="UP000238081">
    <property type="component" value="Unassembled WGS sequence"/>
</dbReference>
<proteinExistence type="predicted"/>
<keyword evidence="1" id="KW-0812">Transmembrane</keyword>
<keyword evidence="1" id="KW-0472">Membrane</keyword>
<name>A0A2S7FCS5_CLOBU</name>
<reference evidence="2 3" key="1">
    <citation type="submission" date="2016-01" db="EMBL/GenBank/DDBJ databases">
        <title>Characterization of the Clostridium difficile lineages that are prevalent in Hong Kong and China.</title>
        <authorList>
            <person name="Kwok J.S.-L."/>
            <person name="Lam W.-Y."/>
            <person name="Ip M."/>
            <person name="Chan T.-F."/>
            <person name="Hawkey P.M."/>
            <person name="Tsui S.K.-W."/>
        </authorList>
    </citation>
    <scope>NUCLEOTIDE SEQUENCE [LARGE SCALE GENOMIC DNA]</scope>
    <source>
        <strain evidence="2 3">300064</strain>
    </source>
</reference>
<gene>
    <name evidence="2" type="ORF">AWN73_10770</name>
</gene>